<evidence type="ECO:0000256" key="2">
    <source>
        <dbReference type="SAM" id="SignalP"/>
    </source>
</evidence>
<feature type="compositionally biased region" description="Basic residues" evidence="1">
    <location>
        <begin position="192"/>
        <end position="204"/>
    </location>
</feature>
<dbReference type="OMA" id="HMAIECY"/>
<sequence length="280" mass="31946">MLFSWLLSSLSESVLPRVLGCKHSYEIWDKIHKHYYSHLHAKKRQLRSELKSSKKGPSQPISEYILRIREIINSLIVVGDLVTDQDQIDTILDGLPEDYNSFIMMIYGRSDSISVTDVESLLLVQEAQLEKYRQDLTSPSVSVNVVQGPQDSQFQSQSQFVSNRGGFQFSTRGGRYRGGRYRCRGRNRCGGRYRGGRYRGRGRNRGGGQRPTCQLCYKYGHDAFHCWNRFDEAFIQPSQPPNLSQRQGHGSAQQPQAFVTTQTPQGSFQLQESRPSDSQA</sequence>
<dbReference type="EMBL" id="KQ484171">
    <property type="protein sequence ID" value="KYP36809.1"/>
    <property type="molecule type" value="Genomic_DNA"/>
</dbReference>
<keyword evidence="2" id="KW-0732">Signal</keyword>
<feature type="chain" id="PRO_5007587691" description="Retrovirus-related Pol polyprotein from transposon TNT 1-94" evidence="2">
    <location>
        <begin position="21"/>
        <end position="280"/>
    </location>
</feature>
<dbReference type="Gramene" id="C.cajan_37655.t">
    <property type="protein sequence ID" value="C.cajan_37655.t"/>
    <property type="gene ID" value="C.cajan_37655"/>
</dbReference>
<accession>A0A151R2S1</accession>
<evidence type="ECO:0000256" key="1">
    <source>
        <dbReference type="SAM" id="MobiDB-lite"/>
    </source>
</evidence>
<evidence type="ECO:0000313" key="4">
    <source>
        <dbReference type="Proteomes" id="UP000075243"/>
    </source>
</evidence>
<gene>
    <name evidence="3" type="ORF">KK1_042047</name>
</gene>
<evidence type="ECO:0008006" key="5">
    <source>
        <dbReference type="Google" id="ProtNLM"/>
    </source>
</evidence>
<dbReference type="Proteomes" id="UP000075243">
    <property type="component" value="Unassembled WGS sequence"/>
</dbReference>
<name>A0A151R2S1_CAJCA</name>
<dbReference type="PANTHER" id="PTHR47481">
    <property type="match status" value="1"/>
</dbReference>
<protein>
    <recommendedName>
        <fullName evidence="5">Retrovirus-related Pol polyprotein from transposon TNT 1-94</fullName>
    </recommendedName>
</protein>
<feature type="region of interest" description="Disordered" evidence="1">
    <location>
        <begin position="192"/>
        <end position="211"/>
    </location>
</feature>
<organism evidence="3 4">
    <name type="scientific">Cajanus cajan</name>
    <name type="common">Pigeon pea</name>
    <name type="synonym">Cajanus indicus</name>
    <dbReference type="NCBI Taxonomy" id="3821"/>
    <lineage>
        <taxon>Eukaryota</taxon>
        <taxon>Viridiplantae</taxon>
        <taxon>Streptophyta</taxon>
        <taxon>Embryophyta</taxon>
        <taxon>Tracheophyta</taxon>
        <taxon>Spermatophyta</taxon>
        <taxon>Magnoliopsida</taxon>
        <taxon>eudicotyledons</taxon>
        <taxon>Gunneridae</taxon>
        <taxon>Pentapetalae</taxon>
        <taxon>rosids</taxon>
        <taxon>fabids</taxon>
        <taxon>Fabales</taxon>
        <taxon>Fabaceae</taxon>
        <taxon>Papilionoideae</taxon>
        <taxon>50 kb inversion clade</taxon>
        <taxon>NPAAA clade</taxon>
        <taxon>indigoferoid/millettioid clade</taxon>
        <taxon>Phaseoleae</taxon>
        <taxon>Cajanus</taxon>
    </lineage>
</organism>
<evidence type="ECO:0000313" key="3">
    <source>
        <dbReference type="EMBL" id="KYP36809.1"/>
    </source>
</evidence>
<dbReference type="Pfam" id="PF14223">
    <property type="entry name" value="Retrotran_gag_2"/>
    <property type="match status" value="1"/>
</dbReference>
<dbReference type="AlphaFoldDB" id="A0A151R2S1"/>
<feature type="signal peptide" evidence="2">
    <location>
        <begin position="1"/>
        <end position="20"/>
    </location>
</feature>
<feature type="region of interest" description="Disordered" evidence="1">
    <location>
        <begin position="237"/>
        <end position="280"/>
    </location>
</feature>
<reference evidence="3" key="1">
    <citation type="journal article" date="2012" name="Nat. Biotechnol.">
        <title>Draft genome sequence of pigeonpea (Cajanus cajan), an orphan legume crop of resource-poor farmers.</title>
        <authorList>
            <person name="Varshney R.K."/>
            <person name="Chen W."/>
            <person name="Li Y."/>
            <person name="Bharti A.K."/>
            <person name="Saxena R.K."/>
            <person name="Schlueter J.A."/>
            <person name="Donoghue M.T."/>
            <person name="Azam S."/>
            <person name="Fan G."/>
            <person name="Whaley A.M."/>
            <person name="Farmer A.D."/>
            <person name="Sheridan J."/>
            <person name="Iwata A."/>
            <person name="Tuteja R."/>
            <person name="Penmetsa R.V."/>
            <person name="Wu W."/>
            <person name="Upadhyaya H.D."/>
            <person name="Yang S.P."/>
            <person name="Shah T."/>
            <person name="Saxena K.B."/>
            <person name="Michael T."/>
            <person name="McCombie W.R."/>
            <person name="Yang B."/>
            <person name="Zhang G."/>
            <person name="Yang H."/>
            <person name="Wang J."/>
            <person name="Spillane C."/>
            <person name="Cook D.R."/>
            <person name="May G.D."/>
            <person name="Xu X."/>
            <person name="Jackson S.A."/>
        </authorList>
    </citation>
    <scope>NUCLEOTIDE SEQUENCE [LARGE SCALE GENOMIC DNA]</scope>
</reference>
<proteinExistence type="predicted"/>
<dbReference type="PANTHER" id="PTHR47481:SF30">
    <property type="entry name" value="CCHC-TYPE DOMAIN-CONTAINING PROTEIN"/>
    <property type="match status" value="1"/>
</dbReference>
<keyword evidence="4" id="KW-1185">Reference proteome</keyword>
<feature type="compositionally biased region" description="Polar residues" evidence="1">
    <location>
        <begin position="241"/>
        <end position="280"/>
    </location>
</feature>